<proteinExistence type="predicted"/>
<evidence type="ECO:0000313" key="1">
    <source>
        <dbReference type="EMBL" id="AYM52793.1"/>
    </source>
</evidence>
<accession>A0A3S7UVN0</accession>
<sequence length="143" mass="15053">MPFSDLDLEALLAALAGRAPATLALAFLRTRDGALVATRLSEGQSADALVALWNVAQSLLHGEKGPGGLPTALRTVAVGREGGEAPGRELILLRDDTLCIVQPWGEQLLLLVICESARTLQQALDASRGLLALHRGNTRPSLT</sequence>
<protein>
    <recommendedName>
        <fullName evidence="2">Roadblock/LAMTOR2 domain-containing protein</fullName>
    </recommendedName>
</protein>
<dbReference type="EMBL" id="MH908884">
    <property type="protein sequence ID" value="AYM52793.1"/>
    <property type="molecule type" value="Genomic_DNA"/>
</dbReference>
<reference evidence="1" key="1">
    <citation type="journal article" date="2018" name="J. Ind. Microbiol. Biotechnol.">
        <title>Genome mining reveals uncommon alkylpyrones as type III PKS products from myxobacteria.</title>
        <authorList>
            <person name="Hug J.J."/>
            <person name="Panter F."/>
            <person name="Krug D."/>
            <person name="Muller R."/>
        </authorList>
    </citation>
    <scope>NUCLEOTIDE SEQUENCE</scope>
    <source>
        <strain evidence="1">MCy10636</strain>
    </source>
</reference>
<dbReference type="AlphaFoldDB" id="A0A3S7UVN0"/>
<name>A0A3S7UVN0_9BACT</name>
<evidence type="ECO:0008006" key="2">
    <source>
        <dbReference type="Google" id="ProtNLM"/>
    </source>
</evidence>
<organism evidence="1">
    <name type="scientific">Simulacricoccus ruber</name>
    <dbReference type="NCBI Taxonomy" id="2303410"/>
    <lineage>
        <taxon>Bacteria</taxon>
        <taxon>Pseudomonadati</taxon>
        <taxon>Myxococcota</taxon>
        <taxon>Myxococcia</taxon>
        <taxon>Myxococcales</taxon>
        <taxon>Cystobacterineae</taxon>
        <taxon>Myxococcaceae</taxon>
        <taxon>Simulacricoccus</taxon>
    </lineage>
</organism>